<organism evidence="8 9">
    <name type="scientific">Brachybacterium endophyticum</name>
    <dbReference type="NCBI Taxonomy" id="2182385"/>
    <lineage>
        <taxon>Bacteria</taxon>
        <taxon>Bacillati</taxon>
        <taxon>Actinomycetota</taxon>
        <taxon>Actinomycetes</taxon>
        <taxon>Micrococcales</taxon>
        <taxon>Dermabacteraceae</taxon>
        <taxon>Brachybacterium</taxon>
    </lineage>
</organism>
<dbReference type="InterPro" id="IPR011032">
    <property type="entry name" value="GroES-like_sf"/>
</dbReference>
<dbReference type="Pfam" id="PF00107">
    <property type="entry name" value="ADH_zinc_N"/>
    <property type="match status" value="1"/>
</dbReference>
<evidence type="ECO:0000259" key="7">
    <source>
        <dbReference type="SMART" id="SM00829"/>
    </source>
</evidence>
<keyword evidence="6" id="KW-0007">Acetylation</keyword>
<protein>
    <submittedName>
        <fullName evidence="8">Zn-dependent oxidoreductase</fullName>
    </submittedName>
</protein>
<evidence type="ECO:0000256" key="3">
    <source>
        <dbReference type="ARBA" id="ARBA00022490"/>
    </source>
</evidence>
<sequence>MSAVRLVGHGGLEQLVHADDVPTPSPAAGEVLIDVHACGMNNTDVWVREGAYGSDTDPSEVSTWRRGRSTLEFPRIQGTDIVGRIVAVGEGVEPGRVGERVMVDFSIYNRPESDDSLADIDYIGHGRDGGYAEYVAVPAENAYEISADIPDAGLATFCCAYLTAEQMLVRARLGEGERVLVTGASGGVGSAILQLARVRGAVPYAVSSHGKEEALRAIGAEDVVLRDAPDLVAEVERVADGPIDVVADLVAGPMFNDLLRILRPEGRYTTAGAIGGPVVDLDLRTMYLKQLELHGSSQGTRTAFRRLVEHIQGGRIRPLLDRTFRLSDFHEAQRTFMGKTYIGKLVVVPDRHWDEVGAPFAGAEASSAAGDPDAP</sequence>
<dbReference type="SUPFAM" id="SSF51735">
    <property type="entry name" value="NAD(P)-binding Rossmann-fold domains"/>
    <property type="match status" value="1"/>
</dbReference>
<evidence type="ECO:0000256" key="5">
    <source>
        <dbReference type="ARBA" id="ARBA00022884"/>
    </source>
</evidence>
<dbReference type="EMBL" id="QFKX01000001">
    <property type="protein sequence ID" value="PWH07906.1"/>
    <property type="molecule type" value="Genomic_DNA"/>
</dbReference>
<keyword evidence="3" id="KW-0963">Cytoplasm</keyword>
<dbReference type="CDD" id="cd08274">
    <property type="entry name" value="MDR9"/>
    <property type="match status" value="1"/>
</dbReference>
<dbReference type="OrthoDB" id="3175656at2"/>
<evidence type="ECO:0000256" key="6">
    <source>
        <dbReference type="ARBA" id="ARBA00022990"/>
    </source>
</evidence>
<dbReference type="Gene3D" id="3.90.180.10">
    <property type="entry name" value="Medium-chain alcohol dehydrogenases, catalytic domain"/>
    <property type="match status" value="1"/>
</dbReference>
<dbReference type="PANTHER" id="PTHR44154:SF1">
    <property type="entry name" value="QUINONE OXIDOREDUCTASE"/>
    <property type="match status" value="1"/>
</dbReference>
<dbReference type="InterPro" id="IPR051603">
    <property type="entry name" value="Zinc-ADH_QOR/CCCR"/>
</dbReference>
<name>A0A2U2RPY3_9MICO</name>
<dbReference type="InterPro" id="IPR020843">
    <property type="entry name" value="ER"/>
</dbReference>
<dbReference type="GO" id="GO:0005737">
    <property type="term" value="C:cytoplasm"/>
    <property type="evidence" value="ECO:0007669"/>
    <property type="project" value="UniProtKB-SubCell"/>
</dbReference>
<comment type="subunit">
    <text evidence="2">Homotetramer.</text>
</comment>
<dbReference type="PANTHER" id="PTHR44154">
    <property type="entry name" value="QUINONE OXIDOREDUCTASE"/>
    <property type="match status" value="1"/>
</dbReference>
<dbReference type="GO" id="GO:0003723">
    <property type="term" value="F:RNA binding"/>
    <property type="evidence" value="ECO:0007669"/>
    <property type="project" value="UniProtKB-KW"/>
</dbReference>
<evidence type="ECO:0000256" key="2">
    <source>
        <dbReference type="ARBA" id="ARBA00011881"/>
    </source>
</evidence>
<dbReference type="Proteomes" id="UP000245590">
    <property type="component" value="Unassembled WGS sequence"/>
</dbReference>
<proteinExistence type="predicted"/>
<evidence type="ECO:0000256" key="4">
    <source>
        <dbReference type="ARBA" id="ARBA00022857"/>
    </source>
</evidence>
<dbReference type="PROSITE" id="PS01162">
    <property type="entry name" value="QOR_ZETA_CRYSTAL"/>
    <property type="match status" value="1"/>
</dbReference>
<feature type="domain" description="Enoyl reductase (ER)" evidence="7">
    <location>
        <begin position="10"/>
        <end position="347"/>
    </location>
</feature>
<dbReference type="AlphaFoldDB" id="A0A2U2RPY3"/>
<dbReference type="InterPro" id="IPR013149">
    <property type="entry name" value="ADH-like_C"/>
</dbReference>
<dbReference type="GO" id="GO:0008270">
    <property type="term" value="F:zinc ion binding"/>
    <property type="evidence" value="ECO:0007669"/>
    <property type="project" value="InterPro"/>
</dbReference>
<dbReference type="Pfam" id="PF08240">
    <property type="entry name" value="ADH_N"/>
    <property type="match status" value="1"/>
</dbReference>
<dbReference type="InterPro" id="IPR002364">
    <property type="entry name" value="Quin_OxRdtase/zeta-crystal_CS"/>
</dbReference>
<evidence type="ECO:0000256" key="1">
    <source>
        <dbReference type="ARBA" id="ARBA00004496"/>
    </source>
</evidence>
<reference evidence="8 9" key="1">
    <citation type="submission" date="2018-05" db="EMBL/GenBank/DDBJ databases">
        <title>Brachybacterium sp. M1HQ-2T, whole genome shotgun sequence.</title>
        <authorList>
            <person name="Tuo L."/>
        </authorList>
    </citation>
    <scope>NUCLEOTIDE SEQUENCE [LARGE SCALE GENOMIC DNA]</scope>
    <source>
        <strain evidence="8 9">M1HQ-2</strain>
    </source>
</reference>
<keyword evidence="4" id="KW-0521">NADP</keyword>
<evidence type="ECO:0000313" key="9">
    <source>
        <dbReference type="Proteomes" id="UP000245590"/>
    </source>
</evidence>
<accession>A0A2U2RPY3</accession>
<keyword evidence="9" id="KW-1185">Reference proteome</keyword>
<dbReference type="Gene3D" id="3.40.50.720">
    <property type="entry name" value="NAD(P)-binding Rossmann-like Domain"/>
    <property type="match status" value="1"/>
</dbReference>
<dbReference type="SUPFAM" id="SSF50129">
    <property type="entry name" value="GroES-like"/>
    <property type="match status" value="1"/>
</dbReference>
<evidence type="ECO:0000313" key="8">
    <source>
        <dbReference type="EMBL" id="PWH07906.1"/>
    </source>
</evidence>
<dbReference type="InterPro" id="IPR036291">
    <property type="entry name" value="NAD(P)-bd_dom_sf"/>
</dbReference>
<gene>
    <name evidence="8" type="ORF">DEO23_01640</name>
</gene>
<dbReference type="InterPro" id="IPR013154">
    <property type="entry name" value="ADH-like_N"/>
</dbReference>
<dbReference type="GO" id="GO:0016491">
    <property type="term" value="F:oxidoreductase activity"/>
    <property type="evidence" value="ECO:0007669"/>
    <property type="project" value="InterPro"/>
</dbReference>
<dbReference type="SMART" id="SM00829">
    <property type="entry name" value="PKS_ER"/>
    <property type="match status" value="1"/>
</dbReference>
<comment type="subcellular location">
    <subcellularLocation>
        <location evidence="1">Cytoplasm</location>
    </subcellularLocation>
</comment>
<keyword evidence="5" id="KW-0694">RNA-binding</keyword>
<comment type="caution">
    <text evidence="8">The sequence shown here is derived from an EMBL/GenBank/DDBJ whole genome shotgun (WGS) entry which is preliminary data.</text>
</comment>